<dbReference type="RefSeq" id="WP_091411992.1">
    <property type="nucleotide sequence ID" value="NZ_FOAB01000009.1"/>
</dbReference>
<name>A0A1H7VSD9_AQUAM</name>
<reference evidence="2 3" key="1">
    <citation type="submission" date="2016-10" db="EMBL/GenBank/DDBJ databases">
        <authorList>
            <person name="de Groot N.N."/>
        </authorList>
    </citation>
    <scope>NUCLEOTIDE SEQUENCE [LARGE SCALE GENOMIC DNA]</scope>
    <source>
        <strain evidence="2 3">DSM 25232</strain>
    </source>
</reference>
<accession>A0A1H7VSD9</accession>
<protein>
    <submittedName>
        <fullName evidence="2">YbbR-like protein</fullName>
    </submittedName>
</protein>
<dbReference type="InterPro" id="IPR012505">
    <property type="entry name" value="YbbR"/>
</dbReference>
<dbReference type="OrthoDB" id="1150187at2"/>
<evidence type="ECO:0000313" key="3">
    <source>
        <dbReference type="Proteomes" id="UP000198521"/>
    </source>
</evidence>
<dbReference type="STRING" id="1038014.SAMN04487910_4179"/>
<keyword evidence="1" id="KW-0472">Membrane</keyword>
<dbReference type="PANTHER" id="PTHR37804">
    <property type="entry name" value="CDAA REGULATORY PROTEIN CDAR"/>
    <property type="match status" value="1"/>
</dbReference>
<dbReference type="Pfam" id="PF07949">
    <property type="entry name" value="YbbR"/>
    <property type="match status" value="1"/>
</dbReference>
<keyword evidence="1" id="KW-1133">Transmembrane helix</keyword>
<gene>
    <name evidence="2" type="ORF">SAMN04487910_4179</name>
</gene>
<evidence type="ECO:0000256" key="1">
    <source>
        <dbReference type="SAM" id="Phobius"/>
    </source>
</evidence>
<evidence type="ECO:0000313" key="2">
    <source>
        <dbReference type="EMBL" id="SEM12272.1"/>
    </source>
</evidence>
<dbReference type="EMBL" id="FOAB01000009">
    <property type="protein sequence ID" value="SEM12272.1"/>
    <property type="molecule type" value="Genomic_DNA"/>
</dbReference>
<dbReference type="Proteomes" id="UP000198521">
    <property type="component" value="Unassembled WGS sequence"/>
</dbReference>
<sequence length="320" mass="36593">MPKTKLNRFSLKRNNVKTFLFFLGFTSVLWLFIQFSKNYTQEVEVDIQYVNIPQDRILNEESDQTLKLTLNGNGFRLINHTWSKPTLELDIANATETETSDYYYFYVDKANQSLKNKLNFKGRILSAQKDTLKVKLDVNLEKKIPIRISKKLLYAPGYGSDKGVVISPDSITISGPKRIIDTINYVVTENLKLEGLNKNYNTTLSIKIDSLPPTIGVVPMEIEANIAVSKFTEGSQEIPITLMNIPDGKEVKIFPKEVKVVYRVGLDKYNEISLRDFKVIADYNKVSSDSPFLILELVDMPISIHDVRLQDKQVQFVILN</sequence>
<organism evidence="2 3">
    <name type="scientific">Aquimarina amphilecti</name>
    <dbReference type="NCBI Taxonomy" id="1038014"/>
    <lineage>
        <taxon>Bacteria</taxon>
        <taxon>Pseudomonadati</taxon>
        <taxon>Bacteroidota</taxon>
        <taxon>Flavobacteriia</taxon>
        <taxon>Flavobacteriales</taxon>
        <taxon>Flavobacteriaceae</taxon>
        <taxon>Aquimarina</taxon>
    </lineage>
</organism>
<feature type="transmembrane region" description="Helical" evidence="1">
    <location>
        <begin position="16"/>
        <end position="33"/>
    </location>
</feature>
<keyword evidence="3" id="KW-1185">Reference proteome</keyword>
<keyword evidence="1" id="KW-0812">Transmembrane</keyword>
<dbReference type="PANTHER" id="PTHR37804:SF1">
    <property type="entry name" value="CDAA REGULATORY PROTEIN CDAR"/>
    <property type="match status" value="1"/>
</dbReference>
<dbReference type="InterPro" id="IPR053154">
    <property type="entry name" value="c-di-AMP_regulator"/>
</dbReference>
<dbReference type="AlphaFoldDB" id="A0A1H7VSD9"/>
<proteinExistence type="predicted"/>
<dbReference type="Gene3D" id="2.170.120.40">
    <property type="entry name" value="YbbR-like domain"/>
    <property type="match status" value="1"/>
</dbReference>